<dbReference type="AlphaFoldDB" id="A0AAE3CZA4"/>
<evidence type="ECO:0000313" key="1">
    <source>
        <dbReference type="EMBL" id="MBW8637085.1"/>
    </source>
</evidence>
<keyword evidence="2" id="KW-1185">Reference proteome</keyword>
<name>A0AAE3CZA4_9HYPH</name>
<protein>
    <submittedName>
        <fullName evidence="1">SRPBCC family protein</fullName>
    </submittedName>
</protein>
<sequence>MSEHDKLSLFVNAPPVAVFSVLADVKNRTVILSGVRKVRLSGPLPIDACSSFREWRRDSVRLSGIVFRLATFNPPREIALNQRGLVIEVNMPLRLEPDHDGTHLTGQVTVSSRLIPSPLLRLIERPVSRYWSRLFETDLMEIKKYVEQRANPVWRAGLRSKHDA</sequence>
<dbReference type="InterPro" id="IPR023393">
    <property type="entry name" value="START-like_dom_sf"/>
</dbReference>
<dbReference type="Proteomes" id="UP001196509">
    <property type="component" value="Unassembled WGS sequence"/>
</dbReference>
<dbReference type="SUPFAM" id="SSF55961">
    <property type="entry name" value="Bet v1-like"/>
    <property type="match status" value="1"/>
</dbReference>
<reference evidence="1" key="1">
    <citation type="submission" date="2021-08" db="EMBL/GenBank/DDBJ databases">
        <title>Hoeflea bacterium WL0058 sp. nov., isolated from the sediment.</title>
        <authorList>
            <person name="Wang L."/>
            <person name="Zhang D."/>
        </authorList>
    </citation>
    <scope>NUCLEOTIDE SEQUENCE</scope>
    <source>
        <strain evidence="1">WL0058</strain>
    </source>
</reference>
<comment type="caution">
    <text evidence="1">The sequence shown here is derived from an EMBL/GenBank/DDBJ whole genome shotgun (WGS) entry which is preliminary data.</text>
</comment>
<gene>
    <name evidence="1" type="ORF">K1W69_07780</name>
</gene>
<dbReference type="InterPro" id="IPR019587">
    <property type="entry name" value="Polyketide_cyclase/dehydratase"/>
</dbReference>
<proteinExistence type="predicted"/>
<dbReference type="RefSeq" id="WP_220227712.1">
    <property type="nucleotide sequence ID" value="NZ_JAICBX010000001.1"/>
</dbReference>
<dbReference type="Pfam" id="PF10604">
    <property type="entry name" value="Polyketide_cyc2"/>
    <property type="match status" value="1"/>
</dbReference>
<evidence type="ECO:0000313" key="2">
    <source>
        <dbReference type="Proteomes" id="UP001196509"/>
    </source>
</evidence>
<dbReference type="Gene3D" id="3.30.530.20">
    <property type="match status" value="1"/>
</dbReference>
<dbReference type="EMBL" id="JAICBX010000001">
    <property type="protein sequence ID" value="MBW8637085.1"/>
    <property type="molecule type" value="Genomic_DNA"/>
</dbReference>
<accession>A0AAE3CZA4</accession>
<organism evidence="1 2">
    <name type="scientific">Flavimaribacter sediminis</name>
    <dbReference type="NCBI Taxonomy" id="2865987"/>
    <lineage>
        <taxon>Bacteria</taxon>
        <taxon>Pseudomonadati</taxon>
        <taxon>Pseudomonadota</taxon>
        <taxon>Alphaproteobacteria</taxon>
        <taxon>Hyphomicrobiales</taxon>
        <taxon>Rhizobiaceae</taxon>
        <taxon>Flavimaribacter</taxon>
    </lineage>
</organism>